<evidence type="ECO:0000256" key="1">
    <source>
        <dbReference type="SAM" id="MobiDB-lite"/>
    </source>
</evidence>
<dbReference type="PANTHER" id="PTHR42070">
    <property type="entry name" value="FILAMENT ASSOCIATED PROTEIN, PUTATIVE (AFU_ORTHOLOGUE AFUA_8G06630)-RELATED"/>
    <property type="match status" value="1"/>
</dbReference>
<dbReference type="EMBL" id="MZNU01000046">
    <property type="protein sequence ID" value="OWP06446.1"/>
    <property type="molecule type" value="Genomic_DNA"/>
</dbReference>
<proteinExistence type="predicted"/>
<evidence type="ECO:0000313" key="2">
    <source>
        <dbReference type="EMBL" id="OWP06446.1"/>
    </source>
</evidence>
<feature type="compositionally biased region" description="Polar residues" evidence="1">
    <location>
        <begin position="129"/>
        <end position="150"/>
    </location>
</feature>
<dbReference type="STRING" id="503106.A0A218ZH10"/>
<keyword evidence="3" id="KW-1185">Reference proteome</keyword>
<dbReference type="CDD" id="cd14688">
    <property type="entry name" value="bZIP_YAP"/>
    <property type="match status" value="1"/>
</dbReference>
<feature type="compositionally biased region" description="Low complexity" evidence="1">
    <location>
        <begin position="163"/>
        <end position="175"/>
    </location>
</feature>
<organism evidence="2 3">
    <name type="scientific">Diplocarpon coronariae</name>
    <dbReference type="NCBI Taxonomy" id="2795749"/>
    <lineage>
        <taxon>Eukaryota</taxon>
        <taxon>Fungi</taxon>
        <taxon>Dikarya</taxon>
        <taxon>Ascomycota</taxon>
        <taxon>Pezizomycotina</taxon>
        <taxon>Leotiomycetes</taxon>
        <taxon>Helotiales</taxon>
        <taxon>Drepanopezizaceae</taxon>
        <taxon>Diplocarpon</taxon>
    </lineage>
</organism>
<gene>
    <name evidence="2" type="ORF">B2J93_9219</name>
</gene>
<name>A0A218ZH10_9HELO</name>
<evidence type="ECO:0000313" key="3">
    <source>
        <dbReference type="Proteomes" id="UP000242519"/>
    </source>
</evidence>
<feature type="region of interest" description="Disordered" evidence="1">
    <location>
        <begin position="121"/>
        <end position="183"/>
    </location>
</feature>
<reference evidence="2 3" key="1">
    <citation type="submission" date="2017-04" db="EMBL/GenBank/DDBJ databases">
        <title>Draft genome sequence of Marssonina coronaria NL1: causal agent of apple blotch.</title>
        <authorList>
            <person name="Cheng Q."/>
        </authorList>
    </citation>
    <scope>NUCLEOTIDE SEQUENCE [LARGE SCALE GENOMIC DNA]</scope>
    <source>
        <strain evidence="2 3">NL1</strain>
    </source>
</reference>
<dbReference type="AlphaFoldDB" id="A0A218ZH10"/>
<dbReference type="PANTHER" id="PTHR42070:SF1">
    <property type="entry name" value="FILAMENT ASSOCIATED PROTEIN, PUTATIVE (AFU_ORTHOLOGUE AFUA_8G06630)-RELATED"/>
    <property type="match status" value="1"/>
</dbReference>
<feature type="region of interest" description="Disordered" evidence="1">
    <location>
        <begin position="1"/>
        <end position="21"/>
    </location>
</feature>
<accession>A0A218ZH10</accession>
<sequence>MATPSEKANLARIRDNQRRSRTRRKEYLQELEARLRQCELVGVEASSEIQTAARKVADENKKLRSLLAQYGVRDDSVEIYLQSFAIHDAGMSANHSASVQVLEQFLSTRKSCCGKGTASIASYDHDSPGSATNSQPGWDQSYSQNTSSRQRSGKASFPQQFMTSTTSHTSTTTSTGHDSIEGGPHYKMITPTRMPGPASSNQTQQILEYGQQFPQPGQLHFQQHSALHEQLLHQNGTQRSSANLSPTVPLNVNNCNSATDIFTSMMGVADPSTVGAELGCVDGMDFDVDNQVSASCPPRYFKKGSLAIPASTFTKDLLAGVQLNESIQR</sequence>
<protein>
    <recommendedName>
        <fullName evidence="4">BZIP domain-containing protein</fullName>
    </recommendedName>
</protein>
<dbReference type="Proteomes" id="UP000242519">
    <property type="component" value="Unassembled WGS sequence"/>
</dbReference>
<dbReference type="InParanoid" id="A0A218ZH10"/>
<evidence type="ECO:0008006" key="4">
    <source>
        <dbReference type="Google" id="ProtNLM"/>
    </source>
</evidence>
<comment type="caution">
    <text evidence="2">The sequence shown here is derived from an EMBL/GenBank/DDBJ whole genome shotgun (WGS) entry which is preliminary data.</text>
</comment>
<dbReference type="OrthoDB" id="4505928at2759"/>